<dbReference type="AlphaFoldDB" id="A0A1G1ZIX4"/>
<evidence type="ECO:0000313" key="2">
    <source>
        <dbReference type="EMBL" id="OGY64568.1"/>
    </source>
</evidence>
<organism evidence="2 3">
    <name type="scientific">Candidatus Harrisonbacteria bacterium RIFCSPHIGHO2_02_FULL_42_16</name>
    <dbReference type="NCBI Taxonomy" id="1798404"/>
    <lineage>
        <taxon>Bacteria</taxon>
        <taxon>Candidatus Harrisoniibacteriota</taxon>
    </lineage>
</organism>
<sequence length="89" mass="10398">MLKPRELEKIVRGFSNHRRIQILELLNREPELSVFGIAEELSINYKTSAEHTRRLAIADLVMKWNSGNTVRHVLTDRGKSILKFLRTLE</sequence>
<dbReference type="Gene3D" id="1.10.10.10">
    <property type="entry name" value="Winged helix-like DNA-binding domain superfamily/Winged helix DNA-binding domain"/>
    <property type="match status" value="1"/>
</dbReference>
<comment type="caution">
    <text evidence="2">The sequence shown here is derived from an EMBL/GenBank/DDBJ whole genome shotgun (WGS) entry which is preliminary data.</text>
</comment>
<dbReference type="SUPFAM" id="SSF46785">
    <property type="entry name" value="Winged helix' DNA-binding domain"/>
    <property type="match status" value="1"/>
</dbReference>
<gene>
    <name evidence="2" type="ORF">A3B92_00335</name>
</gene>
<evidence type="ECO:0000313" key="3">
    <source>
        <dbReference type="Proteomes" id="UP000177960"/>
    </source>
</evidence>
<protein>
    <recommendedName>
        <fullName evidence="1">HTH arsR-type domain-containing protein</fullName>
    </recommendedName>
</protein>
<dbReference type="GO" id="GO:0003700">
    <property type="term" value="F:DNA-binding transcription factor activity"/>
    <property type="evidence" value="ECO:0007669"/>
    <property type="project" value="InterPro"/>
</dbReference>
<dbReference type="InterPro" id="IPR001845">
    <property type="entry name" value="HTH_ArsR_DNA-bd_dom"/>
</dbReference>
<dbReference type="PROSITE" id="PS50987">
    <property type="entry name" value="HTH_ARSR_2"/>
    <property type="match status" value="1"/>
</dbReference>
<proteinExistence type="predicted"/>
<dbReference type="InterPro" id="IPR036390">
    <property type="entry name" value="WH_DNA-bd_sf"/>
</dbReference>
<name>A0A1G1ZIX4_9BACT</name>
<reference evidence="2 3" key="1">
    <citation type="journal article" date="2016" name="Nat. Commun.">
        <title>Thousands of microbial genomes shed light on interconnected biogeochemical processes in an aquifer system.</title>
        <authorList>
            <person name="Anantharaman K."/>
            <person name="Brown C.T."/>
            <person name="Hug L.A."/>
            <person name="Sharon I."/>
            <person name="Castelle C.J."/>
            <person name="Probst A.J."/>
            <person name="Thomas B.C."/>
            <person name="Singh A."/>
            <person name="Wilkins M.J."/>
            <person name="Karaoz U."/>
            <person name="Brodie E.L."/>
            <person name="Williams K.H."/>
            <person name="Hubbard S.S."/>
            <person name="Banfield J.F."/>
        </authorList>
    </citation>
    <scope>NUCLEOTIDE SEQUENCE [LARGE SCALE GENOMIC DNA]</scope>
</reference>
<dbReference type="EMBL" id="MHJG01000002">
    <property type="protein sequence ID" value="OGY64568.1"/>
    <property type="molecule type" value="Genomic_DNA"/>
</dbReference>
<accession>A0A1G1ZIX4</accession>
<dbReference type="Proteomes" id="UP000177960">
    <property type="component" value="Unassembled WGS sequence"/>
</dbReference>
<evidence type="ECO:0000259" key="1">
    <source>
        <dbReference type="PROSITE" id="PS50987"/>
    </source>
</evidence>
<dbReference type="STRING" id="1798404.A3B92_00335"/>
<feature type="domain" description="HTH arsR-type" evidence="1">
    <location>
        <begin position="1"/>
        <end position="89"/>
    </location>
</feature>
<dbReference type="InterPro" id="IPR036388">
    <property type="entry name" value="WH-like_DNA-bd_sf"/>
</dbReference>